<sequence>MRVSIRVLFILIAYTITAYGEEESKDDATSKEDSKDEKDPPKEGNTTVTLPRCEHINPYKDLTSWMEYTKKDCNHTSSPDEHSDEDRTYYQFGFRSFAFDVLASDRLGMRRDLGHQCHEL</sequence>
<evidence type="ECO:0000313" key="4">
    <source>
        <dbReference type="Proteomes" id="UP000230423"/>
    </source>
</evidence>
<dbReference type="AlphaFoldDB" id="A0A2G9UNH8"/>
<evidence type="ECO:0000256" key="1">
    <source>
        <dbReference type="SAM" id="MobiDB-lite"/>
    </source>
</evidence>
<name>A0A2G9UNH8_TELCI</name>
<reference evidence="3 4" key="1">
    <citation type="submission" date="2015-09" db="EMBL/GenBank/DDBJ databases">
        <title>Draft genome of the parasitic nematode Teladorsagia circumcincta isolate WARC Sus (inbred).</title>
        <authorList>
            <person name="Mitreva M."/>
        </authorList>
    </citation>
    <scope>NUCLEOTIDE SEQUENCE [LARGE SCALE GENOMIC DNA]</scope>
    <source>
        <strain evidence="3 4">S</strain>
    </source>
</reference>
<gene>
    <name evidence="3" type="ORF">TELCIR_06332</name>
</gene>
<feature type="signal peptide" evidence="2">
    <location>
        <begin position="1"/>
        <end position="20"/>
    </location>
</feature>
<accession>A0A2G9UNH8</accession>
<keyword evidence="4" id="KW-1185">Reference proteome</keyword>
<feature type="region of interest" description="Disordered" evidence="1">
    <location>
        <begin position="22"/>
        <end position="49"/>
    </location>
</feature>
<evidence type="ECO:0008006" key="5">
    <source>
        <dbReference type="Google" id="ProtNLM"/>
    </source>
</evidence>
<protein>
    <recommendedName>
        <fullName evidence="5">Secreted protein</fullName>
    </recommendedName>
</protein>
<keyword evidence="2" id="KW-0732">Signal</keyword>
<organism evidence="3 4">
    <name type="scientific">Teladorsagia circumcincta</name>
    <name type="common">Brown stomach worm</name>
    <name type="synonym">Ostertagia circumcincta</name>
    <dbReference type="NCBI Taxonomy" id="45464"/>
    <lineage>
        <taxon>Eukaryota</taxon>
        <taxon>Metazoa</taxon>
        <taxon>Ecdysozoa</taxon>
        <taxon>Nematoda</taxon>
        <taxon>Chromadorea</taxon>
        <taxon>Rhabditida</taxon>
        <taxon>Rhabditina</taxon>
        <taxon>Rhabditomorpha</taxon>
        <taxon>Strongyloidea</taxon>
        <taxon>Trichostrongylidae</taxon>
        <taxon>Teladorsagia</taxon>
    </lineage>
</organism>
<dbReference type="OrthoDB" id="5859346at2759"/>
<feature type="compositionally biased region" description="Basic and acidic residues" evidence="1">
    <location>
        <begin position="26"/>
        <end position="42"/>
    </location>
</feature>
<feature type="chain" id="PRO_5013910103" description="Secreted protein" evidence="2">
    <location>
        <begin position="21"/>
        <end position="120"/>
    </location>
</feature>
<evidence type="ECO:0000256" key="2">
    <source>
        <dbReference type="SAM" id="SignalP"/>
    </source>
</evidence>
<evidence type="ECO:0000313" key="3">
    <source>
        <dbReference type="EMBL" id="PIO71767.1"/>
    </source>
</evidence>
<dbReference type="Proteomes" id="UP000230423">
    <property type="component" value="Unassembled WGS sequence"/>
</dbReference>
<dbReference type="EMBL" id="KZ345852">
    <property type="protein sequence ID" value="PIO71767.1"/>
    <property type="molecule type" value="Genomic_DNA"/>
</dbReference>
<proteinExistence type="predicted"/>